<dbReference type="PANTHER" id="PTHR47268:SF4">
    <property type="entry name" value="ACYLPHOSPHATASE"/>
    <property type="match status" value="1"/>
</dbReference>
<evidence type="ECO:0000256" key="3">
    <source>
        <dbReference type="ARBA" id="ARBA00015991"/>
    </source>
</evidence>
<dbReference type="InterPro" id="IPR036046">
    <property type="entry name" value="Acylphosphatase-like_dom_sf"/>
</dbReference>
<accession>A0A919P8A4</accession>
<dbReference type="GO" id="GO:0003998">
    <property type="term" value="F:acylphosphatase activity"/>
    <property type="evidence" value="ECO:0007669"/>
    <property type="project" value="UniProtKB-EC"/>
</dbReference>
<evidence type="ECO:0000259" key="7">
    <source>
        <dbReference type="PROSITE" id="PS51160"/>
    </source>
</evidence>
<dbReference type="InterPro" id="IPR017968">
    <property type="entry name" value="Acylphosphatase_CS"/>
</dbReference>
<dbReference type="RefSeq" id="WP_203757771.1">
    <property type="nucleotide sequence ID" value="NZ_BONK01000013.1"/>
</dbReference>
<feature type="domain" description="Acylphosphatase-like" evidence="7">
    <location>
        <begin position="5"/>
        <end position="91"/>
    </location>
</feature>
<dbReference type="InterPro" id="IPR001792">
    <property type="entry name" value="Acylphosphatase-like_dom"/>
</dbReference>
<evidence type="ECO:0000256" key="5">
    <source>
        <dbReference type="PROSITE-ProRule" id="PRU00520"/>
    </source>
</evidence>
<name>A0A919P8A4_9CELL</name>
<dbReference type="Pfam" id="PF00708">
    <property type="entry name" value="Acylphosphatase"/>
    <property type="match status" value="1"/>
</dbReference>
<dbReference type="PROSITE" id="PS00151">
    <property type="entry name" value="ACYLPHOSPHATASE_2"/>
    <property type="match status" value="1"/>
</dbReference>
<evidence type="ECO:0000313" key="8">
    <source>
        <dbReference type="EMBL" id="GIG22754.1"/>
    </source>
</evidence>
<organism evidence="8 9">
    <name type="scientific">Cellulomonas chitinilytica</name>
    <dbReference type="NCBI Taxonomy" id="398759"/>
    <lineage>
        <taxon>Bacteria</taxon>
        <taxon>Bacillati</taxon>
        <taxon>Actinomycetota</taxon>
        <taxon>Actinomycetes</taxon>
        <taxon>Micrococcales</taxon>
        <taxon>Cellulomonadaceae</taxon>
        <taxon>Cellulomonas</taxon>
    </lineage>
</organism>
<keyword evidence="9" id="KW-1185">Reference proteome</keyword>
<evidence type="ECO:0000256" key="4">
    <source>
        <dbReference type="ARBA" id="ARBA00047645"/>
    </source>
</evidence>
<gene>
    <name evidence="8" type="ORF">Cch01nite_34780</name>
</gene>
<dbReference type="Gene3D" id="3.30.70.100">
    <property type="match status" value="1"/>
</dbReference>
<evidence type="ECO:0000256" key="6">
    <source>
        <dbReference type="RuleBase" id="RU004168"/>
    </source>
</evidence>
<reference evidence="8" key="1">
    <citation type="submission" date="2021-01" db="EMBL/GenBank/DDBJ databases">
        <title>Whole genome shotgun sequence of Cellulomonas chitinilytica NBRC 110799.</title>
        <authorList>
            <person name="Komaki H."/>
            <person name="Tamura T."/>
        </authorList>
    </citation>
    <scope>NUCLEOTIDE SEQUENCE</scope>
    <source>
        <strain evidence="8">NBRC 110799</strain>
    </source>
</reference>
<comment type="catalytic activity">
    <reaction evidence="4 5">
        <text>an acyl phosphate + H2O = a carboxylate + phosphate + H(+)</text>
        <dbReference type="Rhea" id="RHEA:14965"/>
        <dbReference type="ChEBI" id="CHEBI:15377"/>
        <dbReference type="ChEBI" id="CHEBI:15378"/>
        <dbReference type="ChEBI" id="CHEBI:29067"/>
        <dbReference type="ChEBI" id="CHEBI:43474"/>
        <dbReference type="ChEBI" id="CHEBI:59918"/>
        <dbReference type="EC" id="3.6.1.7"/>
    </reaction>
</comment>
<evidence type="ECO:0000256" key="2">
    <source>
        <dbReference type="ARBA" id="ARBA00012150"/>
    </source>
</evidence>
<feature type="active site" evidence="5">
    <location>
        <position position="38"/>
    </location>
</feature>
<dbReference type="EC" id="3.6.1.7" evidence="2 5"/>
<evidence type="ECO:0000313" key="9">
    <source>
        <dbReference type="Proteomes" id="UP000632740"/>
    </source>
</evidence>
<protein>
    <recommendedName>
        <fullName evidence="3 5">acylphosphatase</fullName>
        <ecNumber evidence="2 5">3.6.1.7</ecNumber>
    </recommendedName>
</protein>
<comment type="caution">
    <text evidence="8">The sequence shown here is derived from an EMBL/GenBank/DDBJ whole genome shotgun (WGS) entry which is preliminary data.</text>
</comment>
<dbReference type="EMBL" id="BONK01000013">
    <property type="protein sequence ID" value="GIG22754.1"/>
    <property type="molecule type" value="Genomic_DNA"/>
</dbReference>
<dbReference type="PANTHER" id="PTHR47268">
    <property type="entry name" value="ACYLPHOSPHATASE"/>
    <property type="match status" value="1"/>
</dbReference>
<dbReference type="AlphaFoldDB" id="A0A919P8A4"/>
<proteinExistence type="inferred from homology"/>
<keyword evidence="5" id="KW-0378">Hydrolase</keyword>
<feature type="active site" evidence="5">
    <location>
        <position position="20"/>
    </location>
</feature>
<sequence length="91" mass="9947">MGTTRRRIVVRGMVQGVGYRWSMAREADRRGARGWVRNREDGAVEAVVEGDEETVDALVAWARRGPAGAVVSDVDVQDAPPGRLGAFEIRP</sequence>
<dbReference type="PROSITE" id="PS51160">
    <property type="entry name" value="ACYLPHOSPHATASE_3"/>
    <property type="match status" value="1"/>
</dbReference>
<dbReference type="InterPro" id="IPR020456">
    <property type="entry name" value="Acylphosphatase"/>
</dbReference>
<evidence type="ECO:0000256" key="1">
    <source>
        <dbReference type="ARBA" id="ARBA00005614"/>
    </source>
</evidence>
<dbReference type="SUPFAM" id="SSF54975">
    <property type="entry name" value="Acylphosphatase/BLUF domain-like"/>
    <property type="match status" value="1"/>
</dbReference>
<dbReference type="Proteomes" id="UP000632740">
    <property type="component" value="Unassembled WGS sequence"/>
</dbReference>
<comment type="similarity">
    <text evidence="1 6">Belongs to the acylphosphatase family.</text>
</comment>